<protein>
    <recommendedName>
        <fullName evidence="2">Flagellar assembly protein T C-terminal domain-containing protein</fullName>
    </recommendedName>
</protein>
<dbReference type="AlphaFoldDB" id="A0A7C4W0J3"/>
<sequence length="315" mass="34771">MKSVTLKADWIWSLCMLFLLMETLSGCSWFSGTSNPVKAVTKLWRSADSGLVMRIGISPISPPQSTIEPGAMERFQNAFEEQLRALKIPAIWIGPGAADCPNFIKSPSITPAGDFDNVAFARESRKWGIQALVRLSLLAYDVHERSTGFLWFQKSVEEGRFLWNVAVYDSETGAKMDEVLYPMTFKADENDLKFIREGKIREVQEGYRSAEKSLTTLAKTVADILADLPWKGFVTEVAADRLTLSSGAEAGLTVGRELALTSPATLFEGKHGQQFFLPGKPIGKIRITSVFPNRSDAIALDGVQVEKGSTVRSIR</sequence>
<dbReference type="EMBL" id="DSUH01000323">
    <property type="protein sequence ID" value="HGU33935.1"/>
    <property type="molecule type" value="Genomic_DNA"/>
</dbReference>
<evidence type="ECO:0008006" key="2">
    <source>
        <dbReference type="Google" id="ProtNLM"/>
    </source>
</evidence>
<accession>A0A7C4W0J3</accession>
<organism evidence="1">
    <name type="scientific">Desulfatirhabdium butyrativorans</name>
    <dbReference type="NCBI Taxonomy" id="340467"/>
    <lineage>
        <taxon>Bacteria</taxon>
        <taxon>Pseudomonadati</taxon>
        <taxon>Thermodesulfobacteriota</taxon>
        <taxon>Desulfobacteria</taxon>
        <taxon>Desulfobacterales</taxon>
        <taxon>Desulfatirhabdiaceae</taxon>
        <taxon>Desulfatirhabdium</taxon>
    </lineage>
</organism>
<reference evidence="1" key="1">
    <citation type="journal article" date="2020" name="mSystems">
        <title>Genome- and Community-Level Interaction Insights into Carbon Utilization and Element Cycling Functions of Hydrothermarchaeota in Hydrothermal Sediment.</title>
        <authorList>
            <person name="Zhou Z."/>
            <person name="Liu Y."/>
            <person name="Xu W."/>
            <person name="Pan J."/>
            <person name="Luo Z.H."/>
            <person name="Li M."/>
        </authorList>
    </citation>
    <scope>NUCLEOTIDE SEQUENCE [LARGE SCALE GENOMIC DNA]</scope>
    <source>
        <strain evidence="1">SpSt-477</strain>
    </source>
</reference>
<gene>
    <name evidence="1" type="ORF">ENS29_13965</name>
</gene>
<proteinExistence type="predicted"/>
<name>A0A7C4W0J3_9BACT</name>
<evidence type="ECO:0000313" key="1">
    <source>
        <dbReference type="EMBL" id="HGU33935.1"/>
    </source>
</evidence>
<comment type="caution">
    <text evidence="1">The sequence shown here is derived from an EMBL/GenBank/DDBJ whole genome shotgun (WGS) entry which is preliminary data.</text>
</comment>